<feature type="domain" description="Fibronectin type-III" evidence="13">
    <location>
        <begin position="237"/>
        <end position="329"/>
    </location>
</feature>
<accession>A0ABP0G108</accession>
<protein>
    <recommendedName>
        <fullName evidence="16">Protein-tyrosine-phosphatase</fullName>
    </recommendedName>
</protein>
<keyword evidence="5" id="KW-0378">Hydrolase</keyword>
<evidence type="ECO:0000256" key="9">
    <source>
        <dbReference type="ARBA" id="ARBA00023180"/>
    </source>
</evidence>
<dbReference type="InterPro" id="IPR036116">
    <property type="entry name" value="FN3_sf"/>
</dbReference>
<dbReference type="PROSITE" id="PS00383">
    <property type="entry name" value="TYR_PHOSPHATASE_1"/>
    <property type="match status" value="1"/>
</dbReference>
<evidence type="ECO:0000256" key="7">
    <source>
        <dbReference type="ARBA" id="ARBA00022989"/>
    </source>
</evidence>
<evidence type="ECO:0008006" key="16">
    <source>
        <dbReference type="Google" id="ProtNLM"/>
    </source>
</evidence>
<evidence type="ECO:0000259" key="12">
    <source>
        <dbReference type="PROSITE" id="PS50056"/>
    </source>
</evidence>
<dbReference type="PANTHER" id="PTHR46957">
    <property type="entry name" value="CYTOKINE RECEPTOR"/>
    <property type="match status" value="1"/>
</dbReference>
<feature type="domain" description="Tyrosine-protein phosphatase" evidence="11">
    <location>
        <begin position="733"/>
        <end position="991"/>
    </location>
</feature>
<dbReference type="PROSITE" id="PS50853">
    <property type="entry name" value="FN3"/>
    <property type="match status" value="4"/>
</dbReference>
<dbReference type="InterPro" id="IPR029021">
    <property type="entry name" value="Prot-tyrosine_phosphatase-like"/>
</dbReference>
<dbReference type="CDD" id="cd00063">
    <property type="entry name" value="FN3"/>
    <property type="match status" value="4"/>
</dbReference>
<keyword evidence="8 10" id="KW-0472">Membrane</keyword>
<comment type="similarity">
    <text evidence="2">Belongs to the protein-tyrosine phosphatase family.</text>
</comment>
<dbReference type="PROSITE" id="PS50056">
    <property type="entry name" value="TYR_PHOSPHATASE_2"/>
    <property type="match status" value="1"/>
</dbReference>
<dbReference type="EMBL" id="CAWYQH010000097">
    <property type="protein sequence ID" value="CAK8684496.1"/>
    <property type="molecule type" value="Genomic_DNA"/>
</dbReference>
<comment type="caution">
    <text evidence="14">The sequence shown here is derived from an EMBL/GenBank/DDBJ whole genome shotgun (WGS) entry which is preliminary data.</text>
</comment>
<name>A0ABP0G108_CLALP</name>
<evidence type="ECO:0000256" key="4">
    <source>
        <dbReference type="ARBA" id="ARBA00022729"/>
    </source>
</evidence>
<feature type="domain" description="Fibronectin type-III" evidence="13">
    <location>
        <begin position="421"/>
        <end position="525"/>
    </location>
</feature>
<dbReference type="InterPro" id="IPR050713">
    <property type="entry name" value="RTP_Phos/Ushers"/>
</dbReference>
<dbReference type="PANTHER" id="PTHR46957:SF3">
    <property type="entry name" value="CYTOKINE RECEPTOR"/>
    <property type="match status" value="1"/>
</dbReference>
<reference evidence="14 15" key="1">
    <citation type="submission" date="2024-02" db="EMBL/GenBank/DDBJ databases">
        <authorList>
            <person name="Daric V."/>
            <person name="Darras S."/>
        </authorList>
    </citation>
    <scope>NUCLEOTIDE SEQUENCE [LARGE SCALE GENOMIC DNA]</scope>
</reference>
<proteinExistence type="inferred from homology"/>
<feature type="domain" description="Fibronectin type-III" evidence="13">
    <location>
        <begin position="333"/>
        <end position="420"/>
    </location>
</feature>
<evidence type="ECO:0000259" key="11">
    <source>
        <dbReference type="PROSITE" id="PS50055"/>
    </source>
</evidence>
<dbReference type="InterPro" id="IPR016130">
    <property type="entry name" value="Tyr_Pase_AS"/>
</dbReference>
<organism evidence="14 15">
    <name type="scientific">Clavelina lepadiformis</name>
    <name type="common">Light-bulb sea squirt</name>
    <name type="synonym">Ascidia lepadiformis</name>
    <dbReference type="NCBI Taxonomy" id="159417"/>
    <lineage>
        <taxon>Eukaryota</taxon>
        <taxon>Metazoa</taxon>
        <taxon>Chordata</taxon>
        <taxon>Tunicata</taxon>
        <taxon>Ascidiacea</taxon>
        <taxon>Aplousobranchia</taxon>
        <taxon>Clavelinidae</taxon>
        <taxon>Clavelina</taxon>
    </lineage>
</organism>
<evidence type="ECO:0000313" key="15">
    <source>
        <dbReference type="Proteomes" id="UP001642483"/>
    </source>
</evidence>
<dbReference type="SMART" id="SM00194">
    <property type="entry name" value="PTPc"/>
    <property type="match status" value="1"/>
</dbReference>
<evidence type="ECO:0000256" key="3">
    <source>
        <dbReference type="ARBA" id="ARBA00022692"/>
    </source>
</evidence>
<evidence type="ECO:0000313" key="14">
    <source>
        <dbReference type="EMBL" id="CAK8684496.1"/>
    </source>
</evidence>
<dbReference type="SUPFAM" id="SSF49265">
    <property type="entry name" value="Fibronectin type III"/>
    <property type="match status" value="3"/>
</dbReference>
<feature type="transmembrane region" description="Helical" evidence="10">
    <location>
        <begin position="621"/>
        <end position="642"/>
    </location>
</feature>
<keyword evidence="15" id="KW-1185">Reference proteome</keyword>
<evidence type="ECO:0000256" key="10">
    <source>
        <dbReference type="SAM" id="Phobius"/>
    </source>
</evidence>
<dbReference type="Pfam" id="PF00102">
    <property type="entry name" value="Y_phosphatase"/>
    <property type="match status" value="1"/>
</dbReference>
<evidence type="ECO:0000256" key="6">
    <source>
        <dbReference type="ARBA" id="ARBA00022912"/>
    </source>
</evidence>
<sequence length="1021" mass="114325">MSQTNFYGRYSGITTETFKLAMFLILGYLLHHSDAIDSPTGLNRINLRTTSFEATWNQLPNVYYKVVVVRHGSTAPTSPPEGIDLATSPHLVTTTSSGENIQSSTKYSIYVFAIDPSDSSDFAQSNRSPTTAQEPPVDVKISNEMTNQFLVSWNSNNAHSSPHQTINYIVTYTTNGTSQTREISWTQTQLTINELASNTKYVVYVKKQSEYTDVFSDNSIPANGTTVPGVCLVSLTKPSGPSVDNTTMIEVGWNKPDGGDAIDNYTLEWRNESDARYFETIPHTSGTTSYTYMVGNLTPGSFYRFIVRSHNSAGDGDQSEPQALRSVPAKPWPPTLSQFQDDKISSLLVSWTKPRGISDAYQVKLYQGRYLRHNETTSQLSMLVSGLESGASYKATVTAFSSHLYGSESESSSQTRTNPPTPLNVTLMQSSNEDNSTQLIISWNMPNGLLFHISSYQIIMRSSRGPLVIIPYDADNSSSMSYIVGGLAPGEIYTATVQSVSPSDGPAATFSENSTMSNDVITKPSAPNHEAFVSFDEIQLNWNIVGYADGFIINFNYDEIVEVNGSSYSYTFTKLKDSSNYTIGMHSWVNDNHGDIHNSTSKTKVYTTLLKPEGQQSNPELISGLVVMVILVILLIVGIYAYRRQNGQGKNKLPTMSLGSFNNGQNAAGNIPSNNDQIANDDILKNMSPNRSGEQRADADDDIPTNVEEHRIIKLSNLNQHLHFLRLEQDFNLIREFQELQEVGKEMTKEIAVTEENLTKNRYKKSIHTYDSTRVKLSPGADVPGSDFINANFVSGYRGKNEFIATQGPLPTTINDFWRMVWEQRCATIVMLTQIAEAGRVKCALYWPLKDEPDMDVGDMTLELVSEKSTTNWIHRYFKLTRGEETRYISQIHYTSWPDHGVPEVTQNVLEFVKYFQEVFEANPVQPTIVHCSAGVGRTGTFIAMNRLLQHMKDHDYVDIFGIVHEMRMCRGAMVQNHKQYIFLHKVVEDVVNKVHERKDSSSEVAIYENVQHTETIYENI</sequence>
<dbReference type="InterPro" id="IPR000242">
    <property type="entry name" value="PTP_cat"/>
</dbReference>
<comment type="subcellular location">
    <subcellularLocation>
        <location evidence="1">Membrane</location>
        <topology evidence="1">Single-pass membrane protein</topology>
    </subcellularLocation>
</comment>
<dbReference type="Gene3D" id="3.90.190.10">
    <property type="entry name" value="Protein tyrosine phosphatase superfamily"/>
    <property type="match status" value="1"/>
</dbReference>
<dbReference type="InterPro" id="IPR003961">
    <property type="entry name" value="FN3_dom"/>
</dbReference>
<dbReference type="Gene3D" id="2.60.40.10">
    <property type="entry name" value="Immunoglobulins"/>
    <property type="match status" value="4"/>
</dbReference>
<feature type="domain" description="Fibronectin type-III" evidence="13">
    <location>
        <begin position="135"/>
        <end position="229"/>
    </location>
</feature>
<dbReference type="SUPFAM" id="SSF52799">
    <property type="entry name" value="(Phosphotyrosine protein) phosphatases II"/>
    <property type="match status" value="1"/>
</dbReference>
<evidence type="ECO:0000256" key="1">
    <source>
        <dbReference type="ARBA" id="ARBA00004167"/>
    </source>
</evidence>
<dbReference type="Proteomes" id="UP001642483">
    <property type="component" value="Unassembled WGS sequence"/>
</dbReference>
<dbReference type="InterPro" id="IPR000387">
    <property type="entry name" value="Tyr_Pase_dom"/>
</dbReference>
<dbReference type="Pfam" id="PF00041">
    <property type="entry name" value="fn3"/>
    <property type="match status" value="3"/>
</dbReference>
<dbReference type="InterPro" id="IPR003595">
    <property type="entry name" value="Tyr_Pase_cat"/>
</dbReference>
<keyword evidence="9" id="KW-0325">Glycoprotein</keyword>
<dbReference type="SMART" id="SM00060">
    <property type="entry name" value="FN3"/>
    <property type="match status" value="6"/>
</dbReference>
<evidence type="ECO:0000256" key="2">
    <source>
        <dbReference type="ARBA" id="ARBA00009580"/>
    </source>
</evidence>
<keyword evidence="6" id="KW-0904">Protein phosphatase</keyword>
<dbReference type="InterPro" id="IPR013783">
    <property type="entry name" value="Ig-like_fold"/>
</dbReference>
<gene>
    <name evidence="14" type="ORF">CVLEPA_LOCUS15473</name>
</gene>
<dbReference type="SMART" id="SM00404">
    <property type="entry name" value="PTPc_motif"/>
    <property type="match status" value="1"/>
</dbReference>
<dbReference type="PRINTS" id="PR00700">
    <property type="entry name" value="PRTYPHPHTASE"/>
</dbReference>
<dbReference type="PROSITE" id="PS50055">
    <property type="entry name" value="TYR_PHOSPHATASE_PTP"/>
    <property type="match status" value="1"/>
</dbReference>
<feature type="domain" description="Tyrosine specific protein phosphatases" evidence="12">
    <location>
        <begin position="907"/>
        <end position="982"/>
    </location>
</feature>
<evidence type="ECO:0000259" key="13">
    <source>
        <dbReference type="PROSITE" id="PS50853"/>
    </source>
</evidence>
<keyword evidence="7 10" id="KW-1133">Transmembrane helix</keyword>
<evidence type="ECO:0000256" key="8">
    <source>
        <dbReference type="ARBA" id="ARBA00023136"/>
    </source>
</evidence>
<evidence type="ECO:0000256" key="5">
    <source>
        <dbReference type="ARBA" id="ARBA00022801"/>
    </source>
</evidence>
<keyword evidence="4" id="KW-0732">Signal</keyword>
<keyword evidence="3 10" id="KW-0812">Transmembrane</keyword>